<evidence type="ECO:0000259" key="5">
    <source>
        <dbReference type="PROSITE" id="PS50004"/>
    </source>
</evidence>
<dbReference type="AlphaFoldDB" id="T0QPG0"/>
<dbReference type="SMART" id="SM00239">
    <property type="entry name" value="C2"/>
    <property type="match status" value="1"/>
</dbReference>
<feature type="compositionally biased region" description="Basic and acidic residues" evidence="4">
    <location>
        <begin position="1098"/>
        <end position="1108"/>
    </location>
</feature>
<dbReference type="PANTHER" id="PTHR46652">
    <property type="entry name" value="LEUCINE-RICH REPEAT AND IQ DOMAIN-CONTAINING PROTEIN 1-RELATED"/>
    <property type="match status" value="1"/>
</dbReference>
<dbReference type="InterPro" id="IPR035892">
    <property type="entry name" value="C2_domain_sf"/>
</dbReference>
<feature type="region of interest" description="Disordered" evidence="4">
    <location>
        <begin position="566"/>
        <end position="589"/>
    </location>
</feature>
<dbReference type="PROSITE" id="PS50004">
    <property type="entry name" value="C2"/>
    <property type="match status" value="1"/>
</dbReference>
<dbReference type="InParanoid" id="T0QPG0"/>
<dbReference type="InterPro" id="IPR003591">
    <property type="entry name" value="Leu-rich_rpt_typical-subtyp"/>
</dbReference>
<evidence type="ECO:0000256" key="2">
    <source>
        <dbReference type="ARBA" id="ARBA00022737"/>
    </source>
</evidence>
<dbReference type="EMBL" id="JH767147">
    <property type="protein sequence ID" value="EQC36631.1"/>
    <property type="molecule type" value="Genomic_DNA"/>
</dbReference>
<keyword evidence="2" id="KW-0677">Repeat</keyword>
<evidence type="ECO:0000313" key="6">
    <source>
        <dbReference type="EMBL" id="EQC36631.1"/>
    </source>
</evidence>
<organism evidence="6 7">
    <name type="scientific">Saprolegnia diclina (strain VS20)</name>
    <dbReference type="NCBI Taxonomy" id="1156394"/>
    <lineage>
        <taxon>Eukaryota</taxon>
        <taxon>Sar</taxon>
        <taxon>Stramenopiles</taxon>
        <taxon>Oomycota</taxon>
        <taxon>Saprolegniomycetes</taxon>
        <taxon>Saprolegniales</taxon>
        <taxon>Saprolegniaceae</taxon>
        <taxon>Saprolegnia</taxon>
    </lineage>
</organism>
<proteinExistence type="predicted"/>
<sequence length="1130" mass="127807">MATPSDMLGITRRAARPRGLTIEIPSSKYSSKIPTVRSPARTSLQGGVTIERPLTATDDVVRRYVCRGSDPASVTSLALELPPGQSPRKGQVKIKSIESLQPFPSLLHLNLSGHGLTSMDGLDALSQLRSLHLARNSIKAIQLPSLEHLEILDLSGNFISQLPKTLRQLPRLQMLDLSGNALAILKQVDVLVPLSNLQKVLFTANPIAQLESYREFVIFTLPGLTSVDLATITDREREKSRKRFSGSISLDEQLDAVGKKHFADQCGIEAQRATLEAENVLLKNELQLKSALLTNKSKEWSAATEQLLQLQQELAMVHIDKRSAHDPFRLLHLKQQHQQQHPQRSASANDHDASPADNSVHQTIGAEFNREYLLQKIQSLHTAEASMADETRQLEATMLALRNEIVAVDQEISTVKESLLKEQDAHRLHLFQLPAPPQSPKYYFDDGSARAAELQTQIELATAEVSEIERRLVAKTREMLQADLQYSRHAMVDKNYVLFDKEVSALTHKLQRITTQKEEWADELQKLERLPKAPVLRLKELHEGYRVQPSPRHLLRDSFRQCLPDATGSEADAMDETNEHDAVSPSGQQHPLNRMLVSEKLAVLHSLQERRFELCDLLLGYETQWEVLQEERKAIVAELYNVQHNILPFCPDASYKCIASALSHTNERPESPDMTDPASMYERLKHDVLAHVSQLLSHPPGSPHRISLPTNHNPNTPVHIVLETHGSNNQVTSPHKVDVTFTYQSKFQLEAGASMPSPTFAQLNSKSHLALDENTKLLVACKKLQWAEKQQGTESATRMDVDPATQRLKSRLEVTLLSATNLPCTRRLSATCDPYALLHLEHQNRDSGAWERDHPTKALRSNTRANTLFPVWDEEFVFAPIESMSTRLVITIMDDKKASDRHEVLGETKIELRTLWEQKRVTSYFAIALKTKSREPAHVRLRLRFLYNRVDRLRRVVDRLVLAYIERRRQLPTFMCRVHNSHESNQATSLSPHHSAYVVPVASPPTFGPTRSYATPTRFGFPCTSPVPPLSNQWDTYKEIFSARKKLAYVPPRRGDGCFDKDSIYRPSRRQSSEPAPPRKASAPPNADLRIFKRPVHRPREASQRADRFFGLPTGPSEHYKRVYVKFNPS</sequence>
<dbReference type="VEuPathDB" id="FungiDB:SDRG_06071"/>
<dbReference type="Gene3D" id="3.80.10.10">
    <property type="entry name" value="Ribonuclease Inhibitor"/>
    <property type="match status" value="1"/>
</dbReference>
<keyword evidence="3" id="KW-0175">Coiled coil</keyword>
<dbReference type="STRING" id="1156394.T0QPG0"/>
<gene>
    <name evidence="6" type="ORF">SDRG_06071</name>
</gene>
<dbReference type="OrthoDB" id="419768at2759"/>
<dbReference type="SMART" id="SM00369">
    <property type="entry name" value="LRR_TYP"/>
    <property type="match status" value="3"/>
</dbReference>
<dbReference type="SUPFAM" id="SSF49562">
    <property type="entry name" value="C2 domain (Calcium/lipid-binding domain, CaLB)"/>
    <property type="match status" value="1"/>
</dbReference>
<dbReference type="GeneID" id="19946798"/>
<feature type="domain" description="C2" evidence="5">
    <location>
        <begin position="793"/>
        <end position="925"/>
    </location>
</feature>
<dbReference type="OMA" id="ELAMVHI"/>
<name>T0QPG0_SAPDV</name>
<dbReference type="Pfam" id="PF14580">
    <property type="entry name" value="LRR_9"/>
    <property type="match status" value="1"/>
</dbReference>
<dbReference type="RefSeq" id="XP_008610052.1">
    <property type="nucleotide sequence ID" value="XM_008611830.1"/>
</dbReference>
<dbReference type="PROSITE" id="PS51450">
    <property type="entry name" value="LRR"/>
    <property type="match status" value="1"/>
</dbReference>
<keyword evidence="1" id="KW-0433">Leucine-rich repeat</keyword>
<keyword evidence="7" id="KW-1185">Reference proteome</keyword>
<dbReference type="CDD" id="cd00030">
    <property type="entry name" value="C2"/>
    <property type="match status" value="1"/>
</dbReference>
<feature type="region of interest" description="Disordered" evidence="4">
    <location>
        <begin position="334"/>
        <end position="358"/>
    </location>
</feature>
<evidence type="ECO:0000256" key="4">
    <source>
        <dbReference type="SAM" id="MobiDB-lite"/>
    </source>
</evidence>
<protein>
    <recommendedName>
        <fullName evidence="5">C2 domain-containing protein</fullName>
    </recommendedName>
</protein>
<dbReference type="eggNOG" id="KOG0531">
    <property type="taxonomic scope" value="Eukaryota"/>
</dbReference>
<dbReference type="Gene3D" id="2.60.40.150">
    <property type="entry name" value="C2 domain"/>
    <property type="match status" value="1"/>
</dbReference>
<dbReference type="InterPro" id="IPR050836">
    <property type="entry name" value="SDS22/Internalin_LRR"/>
</dbReference>
<accession>T0QPG0</accession>
<evidence type="ECO:0000256" key="3">
    <source>
        <dbReference type="SAM" id="Coils"/>
    </source>
</evidence>
<feature type="region of interest" description="Disordered" evidence="4">
    <location>
        <begin position="1058"/>
        <end position="1117"/>
    </location>
</feature>
<dbReference type="InterPro" id="IPR000008">
    <property type="entry name" value="C2_dom"/>
</dbReference>
<evidence type="ECO:0000256" key="1">
    <source>
        <dbReference type="ARBA" id="ARBA00022614"/>
    </source>
</evidence>
<dbReference type="InterPro" id="IPR032675">
    <property type="entry name" value="LRR_dom_sf"/>
</dbReference>
<reference evidence="6 7" key="1">
    <citation type="submission" date="2012-04" db="EMBL/GenBank/DDBJ databases">
        <title>The Genome Sequence of Saprolegnia declina VS20.</title>
        <authorList>
            <consortium name="The Broad Institute Genome Sequencing Platform"/>
            <person name="Russ C."/>
            <person name="Nusbaum C."/>
            <person name="Tyler B."/>
            <person name="van West P."/>
            <person name="Dieguez-Uribeondo J."/>
            <person name="de Bruijn I."/>
            <person name="Tripathy S."/>
            <person name="Jiang R."/>
            <person name="Young S.K."/>
            <person name="Zeng Q."/>
            <person name="Gargeya S."/>
            <person name="Fitzgerald M."/>
            <person name="Haas B."/>
            <person name="Abouelleil A."/>
            <person name="Alvarado L."/>
            <person name="Arachchi H.M."/>
            <person name="Berlin A."/>
            <person name="Chapman S.B."/>
            <person name="Goldberg J."/>
            <person name="Griggs A."/>
            <person name="Gujja S."/>
            <person name="Hansen M."/>
            <person name="Howarth C."/>
            <person name="Imamovic A."/>
            <person name="Larimer J."/>
            <person name="McCowen C."/>
            <person name="Montmayeur A."/>
            <person name="Murphy C."/>
            <person name="Neiman D."/>
            <person name="Pearson M."/>
            <person name="Priest M."/>
            <person name="Roberts A."/>
            <person name="Saif S."/>
            <person name="Shea T."/>
            <person name="Sisk P."/>
            <person name="Sykes S."/>
            <person name="Wortman J."/>
            <person name="Nusbaum C."/>
            <person name="Birren B."/>
        </authorList>
    </citation>
    <scope>NUCLEOTIDE SEQUENCE [LARGE SCALE GENOMIC DNA]</scope>
    <source>
        <strain evidence="6 7">VS20</strain>
    </source>
</reference>
<dbReference type="SUPFAM" id="SSF52075">
    <property type="entry name" value="Outer arm dynein light chain 1"/>
    <property type="match status" value="1"/>
</dbReference>
<dbReference type="Proteomes" id="UP000030762">
    <property type="component" value="Unassembled WGS sequence"/>
</dbReference>
<evidence type="ECO:0000313" key="7">
    <source>
        <dbReference type="Proteomes" id="UP000030762"/>
    </source>
</evidence>
<dbReference type="PANTHER" id="PTHR46652:SF3">
    <property type="entry name" value="LEUCINE-RICH REPEAT-CONTAINING PROTEIN 9"/>
    <property type="match status" value="1"/>
</dbReference>
<feature type="coiled-coil region" evidence="3">
    <location>
        <begin position="451"/>
        <end position="478"/>
    </location>
</feature>
<dbReference type="Pfam" id="PF00168">
    <property type="entry name" value="C2"/>
    <property type="match status" value="1"/>
</dbReference>
<dbReference type="InterPro" id="IPR001611">
    <property type="entry name" value="Leu-rich_rpt"/>
</dbReference>